<keyword evidence="2" id="KW-1185">Reference proteome</keyword>
<proteinExistence type="predicted"/>
<dbReference type="InterPro" id="IPR015947">
    <property type="entry name" value="PUA-like_sf"/>
</dbReference>
<dbReference type="Proteomes" id="UP000281726">
    <property type="component" value="Unassembled WGS sequence"/>
</dbReference>
<dbReference type="RefSeq" id="WP_120728851.1">
    <property type="nucleotide sequence ID" value="NZ_RBAK01000004.1"/>
</dbReference>
<dbReference type="OrthoDB" id="4464348at2"/>
<organism evidence="1 2">
    <name type="scientific">Micromonospora endolithica</name>
    <dbReference type="NCBI Taxonomy" id="230091"/>
    <lineage>
        <taxon>Bacteria</taxon>
        <taxon>Bacillati</taxon>
        <taxon>Actinomycetota</taxon>
        <taxon>Actinomycetes</taxon>
        <taxon>Micromonosporales</taxon>
        <taxon>Micromonosporaceae</taxon>
        <taxon>Micromonospora</taxon>
    </lineage>
</organism>
<dbReference type="AlphaFoldDB" id="A0A3A9ZI03"/>
<gene>
    <name evidence="1" type="ORF">D7223_14285</name>
</gene>
<accession>A0A3A9ZI03</accession>
<reference evidence="1 2" key="1">
    <citation type="journal article" date="2004" name="Syst. Appl. Microbiol.">
        <title>Cryptoendolithic actinomycetes from antarctic sandstone rock samples: Micromonospora endolithica sp. nov. and two isolates related to Micromonospora coerulea Jensen 1932.</title>
        <authorList>
            <person name="Hirsch P."/>
            <person name="Mevs U."/>
            <person name="Kroppenstedt R.M."/>
            <person name="Schumann P."/>
            <person name="Stackebrandt E."/>
        </authorList>
    </citation>
    <scope>NUCLEOTIDE SEQUENCE [LARGE SCALE GENOMIC DNA]</scope>
    <source>
        <strain evidence="1 2">JCM 12677</strain>
    </source>
</reference>
<evidence type="ECO:0000313" key="1">
    <source>
        <dbReference type="EMBL" id="RKN47890.1"/>
    </source>
</evidence>
<comment type="caution">
    <text evidence="1">The sequence shown here is derived from an EMBL/GenBank/DDBJ whole genome shotgun (WGS) entry which is preliminary data.</text>
</comment>
<name>A0A3A9ZI03_9ACTN</name>
<sequence>MTDRRVTIEDLGAWLLKGNADRVDLTARFARDPRVDSWCVRPGYRADLMRTGDPVVFWASGSRGRLPYGVWGVGRVAGPPFAGDPGAAWTVPLDLTVLDEARRVRRTALRADGRLAGAEVFRQPMAANPSWLTVAEFAALRTHLPRDGTVAPGHLR</sequence>
<dbReference type="SUPFAM" id="SSF88697">
    <property type="entry name" value="PUA domain-like"/>
    <property type="match status" value="1"/>
</dbReference>
<protein>
    <recommendedName>
        <fullName evidence="3">EVE domain-containing protein</fullName>
    </recommendedName>
</protein>
<dbReference type="EMBL" id="RBAK01000004">
    <property type="protein sequence ID" value="RKN47890.1"/>
    <property type="molecule type" value="Genomic_DNA"/>
</dbReference>
<evidence type="ECO:0008006" key="3">
    <source>
        <dbReference type="Google" id="ProtNLM"/>
    </source>
</evidence>
<evidence type="ECO:0000313" key="2">
    <source>
        <dbReference type="Proteomes" id="UP000281726"/>
    </source>
</evidence>